<gene>
    <name evidence="4" type="ORF">D9611_000192</name>
</gene>
<feature type="compositionally biased region" description="Polar residues" evidence="1">
    <location>
        <begin position="53"/>
        <end position="81"/>
    </location>
</feature>
<dbReference type="SUPFAM" id="SSF56672">
    <property type="entry name" value="DNA/RNA polymerases"/>
    <property type="match status" value="1"/>
</dbReference>
<evidence type="ECO:0008006" key="6">
    <source>
        <dbReference type="Google" id="ProtNLM"/>
    </source>
</evidence>
<evidence type="ECO:0000259" key="3">
    <source>
        <dbReference type="PROSITE" id="PS50879"/>
    </source>
</evidence>
<protein>
    <recommendedName>
        <fullName evidence="6">Reverse transcriptase</fullName>
    </recommendedName>
</protein>
<dbReference type="EMBL" id="JAACJK010000163">
    <property type="protein sequence ID" value="KAF5325932.1"/>
    <property type="molecule type" value="Genomic_DNA"/>
</dbReference>
<evidence type="ECO:0000313" key="4">
    <source>
        <dbReference type="EMBL" id="KAF5325932.1"/>
    </source>
</evidence>
<dbReference type="InterPro" id="IPR005135">
    <property type="entry name" value="Endo/exonuclease/phosphatase"/>
</dbReference>
<keyword evidence="5" id="KW-1185">Reference proteome</keyword>
<organism evidence="4 5">
    <name type="scientific">Ephemerocybe angulata</name>
    <dbReference type="NCBI Taxonomy" id="980116"/>
    <lineage>
        <taxon>Eukaryota</taxon>
        <taxon>Fungi</taxon>
        <taxon>Dikarya</taxon>
        <taxon>Basidiomycota</taxon>
        <taxon>Agaricomycotina</taxon>
        <taxon>Agaricomycetes</taxon>
        <taxon>Agaricomycetidae</taxon>
        <taxon>Agaricales</taxon>
        <taxon>Agaricineae</taxon>
        <taxon>Psathyrellaceae</taxon>
        <taxon>Ephemerocybe</taxon>
    </lineage>
</organism>
<dbReference type="CDD" id="cd09280">
    <property type="entry name" value="RNase_HI_eukaryote_like"/>
    <property type="match status" value="1"/>
</dbReference>
<dbReference type="Pfam" id="PF00075">
    <property type="entry name" value="RNase_H"/>
    <property type="match status" value="1"/>
</dbReference>
<sequence length="1793" mass="201467">MTSTNIELTRYHDLGQLDNRDLGTLGAYATYANGDPDEAAKDNGRQERGGGEATQSNSAEPPQNILNRVGDSSQHTIPSVTTDHEPAGTPQAPADANETHLPEGWDDPEIWGTFIPFTEEHEDVPDDGQPTPNQDTGGATGPQSAQETQHGRTLRSKTPRAGCKNSRAALRVGSLNMKGGGVAHTNGKWKTITRMMKLQSLSILALQETHLTEEHRTVLEHRYDRVRIISSPDPDNESGKGGVAILLNKYNTAWKDVEIEHTIPGRALTIKVTWGHGSSMRITAIYAPAGTAVEKAEFWTALRDIWRRDRTKRPDMLLGDLNMVESSLDRLPIRQDPTSVVEPFTELREEAKLKDGWQETHAGGKPKYTFRTRKRGVVNSRSRIDRIYVTDELFKSSYEWNIINTGIETLDHYMITAYVATKDTPYVGKGRSTIGDFILEFPELRESFRTRALKLEQALKDCREARTETYNPQTLWKEFKNDLLTIARDFSRKRVSLIDREISMWQDRKEKIHNLENLEDHEEELILLDEIEDNITDLLAAKIIRQQTKMDARHHFVAETNTKYDYIIHNEKKPRDTIPRLRKPGVEPAQYATHTNEMLDIATKHHEELQSKYEHDPTSEATATARRRALNSLKPRLGARDRTRLGRRIRGRDVAKAISNIANGKASGLDGIPAEVWKMYEKSHRESVRATAEGKPGKPTANIVASITTVLNDIVRHGVAEGTDFAEGWMCPLYKKNDKADIANYRPITVLNTDYKILTKILTDRLATVASKLIHPDQAGFIKGRSIFDQTELIRLVMSPGNEKKGAIVCLDQEKAYDKINHEFLWATLKKFGCPDTFINTIKFLYENAETSIIMNGVIGRKYSITRGVRQGDPLSCLLFDLAIESLASQMRQSKLKGLQYDGVEERILSNLFADDTTVFLSEEDDFGILFKILDNWCRASGAKFNINKTTVIPLGNEIFRHRLKKKRRLRKGSTRLPLDIHIAQDGEPVRILGAYFGHGISENEVWQPIMEKITTTLGRWSKNRPTIRGLAMSHNTLVGGFTQYLTRVQGMPKDTLDNLKKITDDYIWAKDGEKKANTIGMPTLHRPKNEGGLGLQDIETRNEAIDAKRIQAITLPPEEQPAWCKIAARQLAKAAVQKYTNIGEAALVSPFLQTWRVNLSARDLPDNLKRMMRVAYKYNTRLVTTNPSTKTKRAMPLWYHIGNKDKLVSIYGDSWGVCQRETHKIISVGEMVDHTEKLNTPGCSKRKNCKCNGCKSDRSRGCENPTKCRRNGLKKLENIIPEWDPRIQNDGNTEHAPQNAPPEDGEYEPALNPTPEPTHPLDLVRVFTKPKEAPKGLLHIDRFGPSPEVPAEGGRVEAYTDGSSHGNGAADARCGSGIWYGQGDERNSSTRIGAPHPPTNNTSELVAILETIQQNASATTIDIASDSQYAIEALTKHAEKWLSKGFIGVKNPGIIRAIIGEIIASKASINLRKVKGHSGDEGNDGADALANQGANKPEPDKIDISMGDIVEAMGAKANTLTQAQAYHLMMRSKGVEDRARTERMMTRTRATIEAATGTDFPPAAIWESLRQRKKATISQKFSVFAWKSIHEGHKIGQFWKYINPDRLICQPCNAPVEDLAHILTECRMSGQETIWHLAEQMWEHTGLPWPQISTEMILGVGKMEVKNEAGKVLDGRTRLLRIILSESAYLAWLNRCEWRIGREQNPLRIHTKKEITARWRSIIGRRLRVDWALTNKVAFGKKALRPAEVKRTWKGLTEANNFKSLRDDSAEEGVLVGTGGTASQRRPPGRNR</sequence>
<dbReference type="InterPro" id="IPR036691">
    <property type="entry name" value="Endo/exonu/phosph_ase_sf"/>
</dbReference>
<dbReference type="InterPro" id="IPR000477">
    <property type="entry name" value="RT_dom"/>
</dbReference>
<feature type="compositionally biased region" description="Basic and acidic residues" evidence="1">
    <location>
        <begin position="38"/>
        <end position="50"/>
    </location>
</feature>
<dbReference type="GO" id="GO:0004523">
    <property type="term" value="F:RNA-DNA hybrid ribonuclease activity"/>
    <property type="evidence" value="ECO:0007669"/>
    <property type="project" value="InterPro"/>
</dbReference>
<dbReference type="Gene3D" id="3.30.420.10">
    <property type="entry name" value="Ribonuclease H-like superfamily/Ribonuclease H"/>
    <property type="match status" value="1"/>
</dbReference>
<feature type="region of interest" description="Disordered" evidence="1">
    <location>
        <begin position="28"/>
        <end position="163"/>
    </location>
</feature>
<dbReference type="Pfam" id="PF03372">
    <property type="entry name" value="Exo_endo_phos"/>
    <property type="match status" value="1"/>
</dbReference>
<dbReference type="Gene3D" id="3.60.10.10">
    <property type="entry name" value="Endonuclease/exonuclease/phosphatase"/>
    <property type="match status" value="1"/>
</dbReference>
<dbReference type="Proteomes" id="UP000541558">
    <property type="component" value="Unassembled WGS sequence"/>
</dbReference>
<feature type="region of interest" description="Disordered" evidence="1">
    <location>
        <begin position="1771"/>
        <end position="1793"/>
    </location>
</feature>
<evidence type="ECO:0000259" key="2">
    <source>
        <dbReference type="PROSITE" id="PS50878"/>
    </source>
</evidence>
<evidence type="ECO:0000256" key="1">
    <source>
        <dbReference type="SAM" id="MobiDB-lite"/>
    </source>
</evidence>
<comment type="caution">
    <text evidence="4">The sequence shown here is derived from an EMBL/GenBank/DDBJ whole genome shotgun (WGS) entry which is preliminary data.</text>
</comment>
<dbReference type="OrthoDB" id="3264871at2759"/>
<feature type="region of interest" description="Disordered" evidence="1">
    <location>
        <begin position="1285"/>
        <end position="1320"/>
    </location>
</feature>
<dbReference type="InterPro" id="IPR002156">
    <property type="entry name" value="RNaseH_domain"/>
</dbReference>
<feature type="domain" description="Reverse transcriptase" evidence="2">
    <location>
        <begin position="714"/>
        <end position="997"/>
    </location>
</feature>
<dbReference type="InterPro" id="IPR043502">
    <property type="entry name" value="DNA/RNA_pol_sf"/>
</dbReference>
<dbReference type="InterPro" id="IPR012337">
    <property type="entry name" value="RNaseH-like_sf"/>
</dbReference>
<feature type="compositionally biased region" description="Polar residues" evidence="1">
    <location>
        <begin position="130"/>
        <end position="148"/>
    </location>
</feature>
<dbReference type="PANTHER" id="PTHR19446">
    <property type="entry name" value="REVERSE TRANSCRIPTASES"/>
    <property type="match status" value="1"/>
</dbReference>
<dbReference type="CDD" id="cd09076">
    <property type="entry name" value="L1-EN"/>
    <property type="match status" value="1"/>
</dbReference>
<proteinExistence type="predicted"/>
<reference evidence="4 5" key="1">
    <citation type="journal article" date="2020" name="ISME J.">
        <title>Uncovering the hidden diversity of litter-decomposition mechanisms in mushroom-forming fungi.</title>
        <authorList>
            <person name="Floudas D."/>
            <person name="Bentzer J."/>
            <person name="Ahren D."/>
            <person name="Johansson T."/>
            <person name="Persson P."/>
            <person name="Tunlid A."/>
        </authorList>
    </citation>
    <scope>NUCLEOTIDE SEQUENCE [LARGE SCALE GENOMIC DNA]</scope>
    <source>
        <strain evidence="4 5">CBS 175.51</strain>
    </source>
</reference>
<evidence type="ECO:0000313" key="5">
    <source>
        <dbReference type="Proteomes" id="UP000541558"/>
    </source>
</evidence>
<dbReference type="Pfam" id="PF00078">
    <property type="entry name" value="RVT_1"/>
    <property type="match status" value="1"/>
</dbReference>
<feature type="domain" description="RNase H type-1" evidence="3">
    <location>
        <begin position="1353"/>
        <end position="1496"/>
    </location>
</feature>
<dbReference type="PROSITE" id="PS50878">
    <property type="entry name" value="RT_POL"/>
    <property type="match status" value="1"/>
</dbReference>
<dbReference type="InterPro" id="IPR036397">
    <property type="entry name" value="RNaseH_sf"/>
</dbReference>
<dbReference type="SUPFAM" id="SSF53098">
    <property type="entry name" value="Ribonuclease H-like"/>
    <property type="match status" value="1"/>
</dbReference>
<dbReference type="GO" id="GO:0003676">
    <property type="term" value="F:nucleic acid binding"/>
    <property type="evidence" value="ECO:0007669"/>
    <property type="project" value="InterPro"/>
</dbReference>
<name>A0A8H5F728_9AGAR</name>
<dbReference type="PROSITE" id="PS50879">
    <property type="entry name" value="RNASE_H_1"/>
    <property type="match status" value="1"/>
</dbReference>
<feature type="region of interest" description="Disordered" evidence="1">
    <location>
        <begin position="1476"/>
        <end position="1499"/>
    </location>
</feature>
<dbReference type="SUPFAM" id="SSF56219">
    <property type="entry name" value="DNase I-like"/>
    <property type="match status" value="1"/>
</dbReference>
<accession>A0A8H5F728</accession>
<dbReference type="CDD" id="cd01650">
    <property type="entry name" value="RT_nLTR_like"/>
    <property type="match status" value="1"/>
</dbReference>